<sequence length="135" mass="15236">MDEILDTQKKIAKQVILFNSIAGLAGSFFLRPVSALWMGLLFGTLISLLNFRLLYLTLNRAVTMAPAKAQKFTTFRYLIRYLLTAVVIVVSLRSPNIHTLGTVIGLLMIKLVVLQQNLFNDSKYFKNIISGKEEK</sequence>
<protein>
    <submittedName>
        <fullName evidence="7">ATP synthase I chain</fullName>
    </submittedName>
</protein>
<evidence type="ECO:0000256" key="5">
    <source>
        <dbReference type="ARBA" id="ARBA00023136"/>
    </source>
</evidence>
<feature type="transmembrane region" description="Helical" evidence="6">
    <location>
        <begin position="77"/>
        <end position="94"/>
    </location>
</feature>
<keyword evidence="3 6" id="KW-0812">Transmembrane</keyword>
<gene>
    <name evidence="7" type="ORF">SAMN05192551_102192</name>
</gene>
<feature type="transmembrane region" description="Helical" evidence="6">
    <location>
        <begin position="100"/>
        <end position="119"/>
    </location>
</feature>
<evidence type="ECO:0000256" key="3">
    <source>
        <dbReference type="ARBA" id="ARBA00022692"/>
    </source>
</evidence>
<comment type="subcellular location">
    <subcellularLocation>
        <location evidence="1">Cell membrane</location>
        <topology evidence="1">Multi-pass membrane protein</topology>
    </subcellularLocation>
</comment>
<keyword evidence="5 6" id="KW-0472">Membrane</keyword>
<evidence type="ECO:0000256" key="6">
    <source>
        <dbReference type="SAM" id="Phobius"/>
    </source>
</evidence>
<dbReference type="EMBL" id="FOQA01000002">
    <property type="protein sequence ID" value="SFH69127.1"/>
    <property type="molecule type" value="Genomic_DNA"/>
</dbReference>
<dbReference type="OrthoDB" id="1711023at2"/>
<dbReference type="RefSeq" id="WP_093370431.1">
    <property type="nucleotide sequence ID" value="NZ_FOQA01000002.1"/>
</dbReference>
<evidence type="ECO:0000313" key="7">
    <source>
        <dbReference type="EMBL" id="SFH69127.1"/>
    </source>
</evidence>
<dbReference type="STRING" id="69895.SAMN05192551_102192"/>
<keyword evidence="2" id="KW-1003">Cell membrane</keyword>
<dbReference type="AlphaFoldDB" id="A0A1I3C3M0"/>
<dbReference type="InterPro" id="IPR005598">
    <property type="entry name" value="ATP_synth_I"/>
</dbReference>
<name>A0A1I3C3M0_9FIRM</name>
<reference evidence="8" key="1">
    <citation type="submission" date="2016-10" db="EMBL/GenBank/DDBJ databases">
        <authorList>
            <person name="Varghese N."/>
            <person name="Submissions S."/>
        </authorList>
    </citation>
    <scope>NUCLEOTIDE SEQUENCE [LARGE SCALE GENOMIC DNA]</scope>
    <source>
        <strain evidence="8">Z-7934</strain>
    </source>
</reference>
<keyword evidence="8" id="KW-1185">Reference proteome</keyword>
<feature type="transmembrane region" description="Helical" evidence="6">
    <location>
        <begin position="36"/>
        <end position="56"/>
    </location>
</feature>
<evidence type="ECO:0000256" key="2">
    <source>
        <dbReference type="ARBA" id="ARBA00022475"/>
    </source>
</evidence>
<evidence type="ECO:0000256" key="1">
    <source>
        <dbReference type="ARBA" id="ARBA00004651"/>
    </source>
</evidence>
<dbReference type="Proteomes" id="UP000199287">
    <property type="component" value="Unassembled WGS sequence"/>
</dbReference>
<keyword evidence="4 6" id="KW-1133">Transmembrane helix</keyword>
<evidence type="ECO:0000256" key="4">
    <source>
        <dbReference type="ARBA" id="ARBA00022989"/>
    </source>
</evidence>
<organism evidence="7 8">
    <name type="scientific">Tindallia magadiensis</name>
    <dbReference type="NCBI Taxonomy" id="69895"/>
    <lineage>
        <taxon>Bacteria</taxon>
        <taxon>Bacillati</taxon>
        <taxon>Bacillota</taxon>
        <taxon>Clostridia</taxon>
        <taxon>Peptostreptococcales</taxon>
        <taxon>Tindalliaceae</taxon>
        <taxon>Tindallia</taxon>
    </lineage>
</organism>
<evidence type="ECO:0000313" key="8">
    <source>
        <dbReference type="Proteomes" id="UP000199287"/>
    </source>
</evidence>
<accession>A0A1I3C3M0</accession>
<dbReference type="GO" id="GO:0005886">
    <property type="term" value="C:plasma membrane"/>
    <property type="evidence" value="ECO:0007669"/>
    <property type="project" value="UniProtKB-SubCell"/>
</dbReference>
<proteinExistence type="predicted"/>
<dbReference type="Pfam" id="PF03899">
    <property type="entry name" value="ATP-synt_I"/>
    <property type="match status" value="1"/>
</dbReference>